<dbReference type="CDD" id="cd08420">
    <property type="entry name" value="PBP2_CysL_like"/>
    <property type="match status" value="1"/>
</dbReference>
<dbReference type="InterPro" id="IPR036388">
    <property type="entry name" value="WH-like_DNA-bd_sf"/>
</dbReference>
<dbReference type="EMBL" id="AWTC01000008">
    <property type="protein sequence ID" value="EST11841.1"/>
    <property type="molecule type" value="Genomic_DNA"/>
</dbReference>
<evidence type="ECO:0000313" key="6">
    <source>
        <dbReference type="EMBL" id="EST11841.1"/>
    </source>
</evidence>
<dbReference type="PANTHER" id="PTHR30126">
    <property type="entry name" value="HTH-TYPE TRANSCRIPTIONAL REGULATOR"/>
    <property type="match status" value="1"/>
</dbReference>
<dbReference type="SUPFAM" id="SSF53850">
    <property type="entry name" value="Periplasmic binding protein-like II"/>
    <property type="match status" value="1"/>
</dbReference>
<reference evidence="6 7" key="1">
    <citation type="journal article" date="2013" name="Genome Announc.">
        <title>Genome Sequence of Sporolactobacillus laevolacticus DSM442, an Efficient Polymer-Grade D-Lactate Producer from Agricultural Waste Cottonseed as a Nitrogen Source.</title>
        <authorList>
            <person name="Wang H."/>
            <person name="Wang L."/>
            <person name="Ju J."/>
            <person name="Yu B."/>
            <person name="Ma Y."/>
        </authorList>
    </citation>
    <scope>NUCLEOTIDE SEQUENCE [LARGE SCALE GENOMIC DNA]</scope>
    <source>
        <strain evidence="6 7">DSM 442</strain>
    </source>
</reference>
<dbReference type="GO" id="GO:0003700">
    <property type="term" value="F:DNA-binding transcription factor activity"/>
    <property type="evidence" value="ECO:0007669"/>
    <property type="project" value="InterPro"/>
</dbReference>
<dbReference type="PRINTS" id="PR00039">
    <property type="entry name" value="HTHLYSR"/>
</dbReference>
<keyword evidence="7" id="KW-1185">Reference proteome</keyword>
<organism evidence="6 7">
    <name type="scientific">Sporolactobacillus laevolacticus DSM 442</name>
    <dbReference type="NCBI Taxonomy" id="1395513"/>
    <lineage>
        <taxon>Bacteria</taxon>
        <taxon>Bacillati</taxon>
        <taxon>Bacillota</taxon>
        <taxon>Bacilli</taxon>
        <taxon>Bacillales</taxon>
        <taxon>Sporolactobacillaceae</taxon>
        <taxon>Sporolactobacillus</taxon>
    </lineage>
</organism>
<dbReference type="FunFam" id="1.10.10.10:FF:000001">
    <property type="entry name" value="LysR family transcriptional regulator"/>
    <property type="match status" value="1"/>
</dbReference>
<dbReference type="Gene3D" id="1.10.10.10">
    <property type="entry name" value="Winged helix-like DNA-binding domain superfamily/Winged helix DNA-binding domain"/>
    <property type="match status" value="1"/>
</dbReference>
<feature type="domain" description="HTH lysR-type" evidence="5">
    <location>
        <begin position="1"/>
        <end position="58"/>
    </location>
</feature>
<evidence type="ECO:0000259" key="5">
    <source>
        <dbReference type="PROSITE" id="PS50931"/>
    </source>
</evidence>
<dbReference type="PANTHER" id="PTHR30126:SF39">
    <property type="entry name" value="HTH-TYPE TRANSCRIPTIONAL REGULATOR CYSL"/>
    <property type="match status" value="1"/>
</dbReference>
<keyword evidence="2" id="KW-0805">Transcription regulation</keyword>
<dbReference type="STRING" id="1395513.P343_09260"/>
<dbReference type="OrthoDB" id="9785745at2"/>
<evidence type="ECO:0000256" key="1">
    <source>
        <dbReference type="ARBA" id="ARBA00009437"/>
    </source>
</evidence>
<comment type="caution">
    <text evidence="6">The sequence shown here is derived from an EMBL/GenBank/DDBJ whole genome shotgun (WGS) entry which is preliminary data.</text>
</comment>
<dbReference type="InterPro" id="IPR000847">
    <property type="entry name" value="LysR_HTH_N"/>
</dbReference>
<evidence type="ECO:0000256" key="4">
    <source>
        <dbReference type="ARBA" id="ARBA00023163"/>
    </source>
</evidence>
<evidence type="ECO:0000313" key="7">
    <source>
        <dbReference type="Proteomes" id="UP000018296"/>
    </source>
</evidence>
<dbReference type="SUPFAM" id="SSF46785">
    <property type="entry name" value="Winged helix' DNA-binding domain"/>
    <property type="match status" value="1"/>
</dbReference>
<name>V6IYM0_9BACL</name>
<dbReference type="InterPro" id="IPR036390">
    <property type="entry name" value="WH_DNA-bd_sf"/>
</dbReference>
<keyword evidence="3" id="KW-0238">DNA-binding</keyword>
<proteinExistence type="inferred from homology"/>
<dbReference type="Pfam" id="PF03466">
    <property type="entry name" value="LysR_substrate"/>
    <property type="match status" value="1"/>
</dbReference>
<dbReference type="RefSeq" id="WP_023510111.1">
    <property type="nucleotide sequence ID" value="NZ_AWTC01000008.1"/>
</dbReference>
<comment type="similarity">
    <text evidence="1">Belongs to the LysR transcriptional regulatory family.</text>
</comment>
<dbReference type="PROSITE" id="PS50931">
    <property type="entry name" value="HTH_LYSR"/>
    <property type="match status" value="1"/>
</dbReference>
<dbReference type="AlphaFoldDB" id="V6IYM0"/>
<evidence type="ECO:0000256" key="3">
    <source>
        <dbReference type="ARBA" id="ARBA00023125"/>
    </source>
</evidence>
<dbReference type="Gene3D" id="3.40.190.290">
    <property type="match status" value="1"/>
</dbReference>
<dbReference type="GO" id="GO:0000976">
    <property type="term" value="F:transcription cis-regulatory region binding"/>
    <property type="evidence" value="ECO:0007669"/>
    <property type="project" value="TreeGrafter"/>
</dbReference>
<dbReference type="InterPro" id="IPR005119">
    <property type="entry name" value="LysR_subst-bd"/>
</dbReference>
<protein>
    <submittedName>
        <fullName evidence="6">Transcriptional regulator</fullName>
    </submittedName>
</protein>
<dbReference type="Pfam" id="PF00126">
    <property type="entry name" value="HTH_1"/>
    <property type="match status" value="1"/>
</dbReference>
<accession>V6IYM0</accession>
<keyword evidence="4" id="KW-0804">Transcription</keyword>
<dbReference type="Proteomes" id="UP000018296">
    <property type="component" value="Unassembled WGS sequence"/>
</dbReference>
<dbReference type="eggNOG" id="COG0583">
    <property type="taxonomic scope" value="Bacteria"/>
</dbReference>
<gene>
    <name evidence="6" type="ORF">P343_09260</name>
</gene>
<sequence>MTFRHLRIFITVCDLLNMTAAADALFMSQPAVSQAISDLEKYYGVRLFERLSRKLYLTHAGEKLLSYARQMIRMSRDSEIEIRTLNETGTVRIGASVTVGAYVLPKLVSGFQKSNTQVKAEVIEDNTAQIEKLILRDQLDLALVEGETVSSDLIQRPFTEDELVLICGRQHRFAPLPEVEPHDLEKEPFIIREKGSGTRKTFEDVMTGASLSWKAIWTCNNADSIKMAVSEGLGISVISERAVKNEVHSGLLCVKKINGLRFKRQFKIIYHKNKYLTQSMQKFIDLCFK</sequence>
<evidence type="ECO:0000256" key="2">
    <source>
        <dbReference type="ARBA" id="ARBA00023015"/>
    </source>
</evidence>
<dbReference type="PATRIC" id="fig|1395513.3.peg.1869"/>